<evidence type="ECO:0000313" key="24">
    <source>
        <dbReference type="Proteomes" id="UP000502894"/>
    </source>
</evidence>
<dbReference type="RefSeq" id="WP_173237452.1">
    <property type="nucleotide sequence ID" value="NZ_AP022839.1"/>
</dbReference>
<evidence type="ECO:0000256" key="3">
    <source>
        <dbReference type="ARBA" id="ARBA00022598"/>
    </source>
</evidence>
<keyword evidence="4" id="KW-0808">Transferase</keyword>
<keyword evidence="16" id="KW-0234">DNA repair</keyword>
<dbReference type="CDD" id="cd04862">
    <property type="entry name" value="PaeLigD_Pol_like"/>
    <property type="match status" value="1"/>
</dbReference>
<dbReference type="AlphaFoldDB" id="A0A6F8T5N9"/>
<evidence type="ECO:0000256" key="10">
    <source>
        <dbReference type="ARBA" id="ARBA00022801"/>
    </source>
</evidence>
<evidence type="ECO:0000256" key="2">
    <source>
        <dbReference type="ARBA" id="ARBA00012727"/>
    </source>
</evidence>
<evidence type="ECO:0000256" key="4">
    <source>
        <dbReference type="ARBA" id="ARBA00022679"/>
    </source>
</evidence>
<dbReference type="Pfam" id="PF01068">
    <property type="entry name" value="DNA_ligase_A_M"/>
    <property type="match status" value="1"/>
</dbReference>
<evidence type="ECO:0000256" key="15">
    <source>
        <dbReference type="ARBA" id="ARBA00023172"/>
    </source>
</evidence>
<keyword evidence="6" id="KW-0540">Nuclease</keyword>
<feature type="domain" description="ATP-dependent DNA ligase family profile" evidence="22">
    <location>
        <begin position="317"/>
        <end position="408"/>
    </location>
</feature>
<keyword evidence="8" id="KW-0547">Nucleotide-binding</keyword>
<keyword evidence="7" id="KW-0479">Metal-binding</keyword>
<dbReference type="GO" id="GO:0003887">
    <property type="term" value="F:DNA-directed DNA polymerase activity"/>
    <property type="evidence" value="ECO:0007669"/>
    <property type="project" value="UniProtKB-KW"/>
</dbReference>
<dbReference type="GO" id="GO:0006281">
    <property type="term" value="P:DNA repair"/>
    <property type="evidence" value="ECO:0007669"/>
    <property type="project" value="UniProtKB-KW"/>
</dbReference>
<keyword evidence="12" id="KW-0067">ATP-binding</keyword>
<evidence type="ECO:0000256" key="19">
    <source>
        <dbReference type="ARBA" id="ARBA00029943"/>
    </source>
</evidence>
<dbReference type="CDD" id="cd07906">
    <property type="entry name" value="Adenylation_DNA_ligase_LigD_LigC"/>
    <property type="match status" value="1"/>
</dbReference>
<dbReference type="GO" id="GO:0004527">
    <property type="term" value="F:exonuclease activity"/>
    <property type="evidence" value="ECO:0007669"/>
    <property type="project" value="UniProtKB-KW"/>
</dbReference>
<dbReference type="PANTHER" id="PTHR42705:SF2">
    <property type="entry name" value="BIFUNCTIONAL NON-HOMOLOGOUS END JOINING PROTEIN LIGD"/>
    <property type="match status" value="1"/>
</dbReference>
<feature type="region of interest" description="Disordered" evidence="21">
    <location>
        <begin position="1"/>
        <end position="20"/>
    </location>
</feature>
<dbReference type="Gene3D" id="2.40.50.140">
    <property type="entry name" value="Nucleic acid-binding proteins"/>
    <property type="match status" value="1"/>
</dbReference>
<comment type="catalytic activity">
    <reaction evidence="20">
        <text>ATP + (deoxyribonucleotide)n-3'-hydroxyl + 5'-phospho-(deoxyribonucleotide)m = (deoxyribonucleotide)n+m + AMP + diphosphate.</text>
        <dbReference type="EC" id="6.5.1.1"/>
    </reaction>
</comment>
<dbReference type="InterPro" id="IPR014143">
    <property type="entry name" value="NHEJ_ligase_prk"/>
</dbReference>
<dbReference type="NCBIfam" id="TIGR02777">
    <property type="entry name" value="LigD_PE_dom"/>
    <property type="match status" value="1"/>
</dbReference>
<evidence type="ECO:0000256" key="11">
    <source>
        <dbReference type="ARBA" id="ARBA00022839"/>
    </source>
</evidence>
<dbReference type="Pfam" id="PF04679">
    <property type="entry name" value="DNA_ligase_A_C"/>
    <property type="match status" value="1"/>
</dbReference>
<evidence type="ECO:0000259" key="22">
    <source>
        <dbReference type="PROSITE" id="PS50160"/>
    </source>
</evidence>
<evidence type="ECO:0000313" key="23">
    <source>
        <dbReference type="EMBL" id="BCA96005.1"/>
    </source>
</evidence>
<evidence type="ECO:0000256" key="1">
    <source>
        <dbReference type="ARBA" id="ARBA00001936"/>
    </source>
</evidence>
<dbReference type="CDD" id="cd07971">
    <property type="entry name" value="OBF_DNA_ligase_LigD"/>
    <property type="match status" value="1"/>
</dbReference>
<dbReference type="SUPFAM" id="SSF50249">
    <property type="entry name" value="Nucleic acid-binding proteins"/>
    <property type="match status" value="1"/>
</dbReference>
<evidence type="ECO:0000256" key="17">
    <source>
        <dbReference type="ARBA" id="ARBA00023211"/>
    </source>
</evidence>
<evidence type="ECO:0000256" key="5">
    <source>
        <dbReference type="ARBA" id="ARBA00022695"/>
    </source>
</evidence>
<dbReference type="KEGG" id="lant:TUM19329_23660"/>
<dbReference type="EC" id="6.5.1.1" evidence="2"/>
<keyword evidence="10" id="KW-0378">Hydrolase</keyword>
<dbReference type="NCBIfam" id="TIGR02776">
    <property type="entry name" value="NHEJ_ligase_prk"/>
    <property type="match status" value="1"/>
</dbReference>
<evidence type="ECO:0000256" key="6">
    <source>
        <dbReference type="ARBA" id="ARBA00022722"/>
    </source>
</evidence>
<dbReference type="InterPro" id="IPR012310">
    <property type="entry name" value="DNA_ligase_ATP-dep_cent"/>
</dbReference>
<dbReference type="Gene3D" id="3.30.1490.70">
    <property type="match status" value="1"/>
</dbReference>
<keyword evidence="14" id="KW-0238">DNA-binding</keyword>
<organism evidence="23 24">
    <name type="scientific">Legionella antarctica</name>
    <dbReference type="NCBI Taxonomy" id="2708020"/>
    <lineage>
        <taxon>Bacteria</taxon>
        <taxon>Pseudomonadati</taxon>
        <taxon>Pseudomonadota</taxon>
        <taxon>Gammaproteobacteria</taxon>
        <taxon>Legionellales</taxon>
        <taxon>Legionellaceae</taxon>
        <taxon>Legionella</taxon>
    </lineage>
</organism>
<accession>A0A6F8T5N9</accession>
<comment type="cofactor">
    <cofactor evidence="1">
        <name>Mn(2+)</name>
        <dbReference type="ChEBI" id="CHEBI:29035"/>
    </cofactor>
</comment>
<evidence type="ECO:0000256" key="9">
    <source>
        <dbReference type="ARBA" id="ARBA00022763"/>
    </source>
</evidence>
<dbReference type="GO" id="GO:0005524">
    <property type="term" value="F:ATP binding"/>
    <property type="evidence" value="ECO:0007669"/>
    <property type="project" value="UniProtKB-KW"/>
</dbReference>
<name>A0A6F8T5N9_9GAMM</name>
<evidence type="ECO:0000256" key="14">
    <source>
        <dbReference type="ARBA" id="ARBA00023125"/>
    </source>
</evidence>
<keyword evidence="18" id="KW-0511">Multifunctional enzyme</keyword>
<evidence type="ECO:0000256" key="7">
    <source>
        <dbReference type="ARBA" id="ARBA00022723"/>
    </source>
</evidence>
<dbReference type="GO" id="GO:0003677">
    <property type="term" value="F:DNA binding"/>
    <property type="evidence" value="ECO:0007669"/>
    <property type="project" value="UniProtKB-KW"/>
</dbReference>
<dbReference type="PROSITE" id="PS50160">
    <property type="entry name" value="DNA_LIGASE_A3"/>
    <property type="match status" value="1"/>
</dbReference>
<evidence type="ECO:0000256" key="12">
    <source>
        <dbReference type="ARBA" id="ARBA00022840"/>
    </source>
</evidence>
<dbReference type="InterPro" id="IPR033651">
    <property type="entry name" value="PaeLigD_Pol-like"/>
</dbReference>
<keyword evidence="13" id="KW-0239">DNA-directed DNA polymerase</keyword>
<dbReference type="NCBIfam" id="TIGR02779">
    <property type="entry name" value="NHEJ_ligase_lig"/>
    <property type="match status" value="1"/>
</dbReference>
<feature type="compositionally biased region" description="Basic and acidic residues" evidence="21">
    <location>
        <begin position="9"/>
        <end position="20"/>
    </location>
</feature>
<keyword evidence="15" id="KW-0233">DNA recombination</keyword>
<reference evidence="23" key="1">
    <citation type="journal article" date="2020" name="Microbiol. Resour. Announc.">
        <title>Complete Genome Sequence of Novel Psychrotolerant Legionella Strain TUM19329, Isolated from Antarctic Lake Sediment.</title>
        <authorList>
            <person name="Shimada S."/>
            <person name="Nakai R."/>
            <person name="Aoki K."/>
            <person name="Shimoeda N."/>
            <person name="Ohno G."/>
            <person name="Miyazaki Y."/>
            <person name="Kudoh S."/>
            <person name="Imura S."/>
            <person name="Watanabe K."/>
            <person name="Ishii Y."/>
            <person name="Tateda K."/>
        </authorList>
    </citation>
    <scope>NUCLEOTIDE SEQUENCE [LARGE SCALE GENOMIC DNA]</scope>
    <source>
        <strain evidence="23">TUM19329</strain>
    </source>
</reference>
<keyword evidence="3 23" id="KW-0436">Ligase</keyword>
<keyword evidence="11" id="KW-0269">Exonuclease</keyword>
<dbReference type="PANTHER" id="PTHR42705">
    <property type="entry name" value="BIFUNCTIONAL NON-HOMOLOGOUS END JOINING PROTEIN LIGD"/>
    <property type="match status" value="1"/>
</dbReference>
<dbReference type="EMBL" id="AP022839">
    <property type="protein sequence ID" value="BCA96005.1"/>
    <property type="molecule type" value="Genomic_DNA"/>
</dbReference>
<dbReference type="InterPro" id="IPR052171">
    <property type="entry name" value="NHEJ_LigD"/>
</dbReference>
<dbReference type="GO" id="GO:0046872">
    <property type="term" value="F:metal ion binding"/>
    <property type="evidence" value="ECO:0007669"/>
    <property type="project" value="UniProtKB-KW"/>
</dbReference>
<dbReference type="InterPro" id="IPR014144">
    <property type="entry name" value="LigD_PE_domain"/>
</dbReference>
<evidence type="ECO:0000256" key="21">
    <source>
        <dbReference type="SAM" id="MobiDB-lite"/>
    </source>
</evidence>
<evidence type="ECO:0000256" key="16">
    <source>
        <dbReference type="ARBA" id="ARBA00023204"/>
    </source>
</evidence>
<dbReference type="NCBIfam" id="NF004628">
    <property type="entry name" value="PRK05972.1"/>
    <property type="match status" value="1"/>
</dbReference>
<dbReference type="InterPro" id="IPR014145">
    <property type="entry name" value="LigD_pol_dom"/>
</dbReference>
<dbReference type="Pfam" id="PF21686">
    <property type="entry name" value="LigD_Prim-Pol"/>
    <property type="match status" value="1"/>
</dbReference>
<dbReference type="SUPFAM" id="SSF56091">
    <property type="entry name" value="DNA ligase/mRNA capping enzyme, catalytic domain"/>
    <property type="match status" value="1"/>
</dbReference>
<protein>
    <recommendedName>
        <fullName evidence="2">DNA ligase (ATP)</fullName>
        <ecNumber evidence="2">6.5.1.1</ecNumber>
    </recommendedName>
    <alternativeName>
        <fullName evidence="19">NHEJ DNA polymerase</fullName>
    </alternativeName>
</protein>
<dbReference type="InterPro" id="IPR012309">
    <property type="entry name" value="DNA_ligase_ATP-dep_C"/>
</dbReference>
<keyword evidence="17" id="KW-0464">Manganese</keyword>
<dbReference type="Gene3D" id="3.90.920.10">
    <property type="entry name" value="DNA primase, PRIM domain"/>
    <property type="match status" value="1"/>
</dbReference>
<dbReference type="Gene3D" id="3.30.470.30">
    <property type="entry name" value="DNA ligase/mRNA capping enzyme"/>
    <property type="match status" value="1"/>
</dbReference>
<gene>
    <name evidence="23" type="ORF">TUM19329_23660</name>
</gene>
<dbReference type="Proteomes" id="UP000502894">
    <property type="component" value="Chromosome"/>
</dbReference>
<evidence type="ECO:0000256" key="8">
    <source>
        <dbReference type="ARBA" id="ARBA00022741"/>
    </source>
</evidence>
<dbReference type="InterPro" id="IPR012340">
    <property type="entry name" value="NA-bd_OB-fold"/>
</dbReference>
<evidence type="ECO:0000256" key="18">
    <source>
        <dbReference type="ARBA" id="ARBA00023268"/>
    </source>
</evidence>
<dbReference type="InterPro" id="IPR014146">
    <property type="entry name" value="LigD_ligase_dom"/>
</dbReference>
<proteinExistence type="predicted"/>
<evidence type="ECO:0000256" key="20">
    <source>
        <dbReference type="ARBA" id="ARBA00034003"/>
    </source>
</evidence>
<dbReference type="GO" id="GO:0006310">
    <property type="term" value="P:DNA recombination"/>
    <property type="evidence" value="ECO:0007669"/>
    <property type="project" value="UniProtKB-KW"/>
</dbReference>
<dbReference type="GO" id="GO:0003910">
    <property type="term" value="F:DNA ligase (ATP) activity"/>
    <property type="evidence" value="ECO:0007669"/>
    <property type="project" value="UniProtKB-EC"/>
</dbReference>
<dbReference type="NCBIfam" id="TIGR02778">
    <property type="entry name" value="ligD_pol"/>
    <property type="match status" value="1"/>
</dbReference>
<sequence length="839" mass="96386">MTLKKYRQKRDFNKTSEPKGKITPQYHRLFVIQKHAARHLHYDFRIELDGVLKSWAIPKGPCLDPAVKRLAIHVEDHPVEYGFFEGIIPKGEYGGGTVMLWDKGVWEPLDDNPRKAFKKGHLRFEIDAEKLKGRWDLIRFKDEQHWFLIKHKDVHSHSLNDYNITEEQPNSVLTNQSIKEISEHYHKIWTAQGEKKIPAVKSKSSLKAPQLKGLDHLRTSPLPEFISPQLATLAIKPPKGDDWLHEVKFDGYRIIAFVDRGSVALKSRNNKDWTSHFPKVVADIKKLKLNKAVFDGEIVLLNKEGKSDFQLLQNAIKGNSDAPFIYYIFDLLYYDQYDLMSLPLIKRKDLLHTLLRNQSTTIRYSDFIQAQGSEVFEQACHMSLEGIISKEANAPYVTRQSKSWLKIKCTNRQEFVIGGYTQSKGEHRSFGALLLGVYNSNRELVYSGKVGSGFSDASLKEIGSLLQKHAQSDNPFHTLPPGARDASWVRPIFVAEVEFSEWTAEGYLRHPSFKGLRLDKKANTVKAELKKSLEKTVSSPEFKSDHKIIKKASVFKISHPGKIMYPEDKITKEELLDYYDVVSPYILPYITNRPLTLLRCLEGYQHCFYQRHHNKGTPEALKAIAIESKGIREKYIYLDDKKGLLSLVQMGVLEIHPWGSQINALEYPDWITMDLDPAPDVEWKKVVAAALDIKQNLAQYKLTSFVKTSGGKGLHVVIPIKPEYDWADIKNFTHVFVNFMEQLKPKNYISKMSKSKRAGKIFIDYLRNQRGATAIAVYSTRARIHAPVATPIAWDELSNNQKDTDFNLKNIFSRLDALKTDPWENFLKTNQLLPLDELE</sequence>
<keyword evidence="9" id="KW-0227">DNA damage</keyword>
<evidence type="ECO:0000256" key="13">
    <source>
        <dbReference type="ARBA" id="ARBA00022932"/>
    </source>
</evidence>
<keyword evidence="24" id="KW-1185">Reference proteome</keyword>
<dbReference type="Pfam" id="PF13298">
    <property type="entry name" value="LigD_N"/>
    <property type="match status" value="1"/>
</dbReference>
<keyword evidence="5" id="KW-0548">Nucleotidyltransferase</keyword>